<accession>A0A0G0JCU5</accession>
<name>A0A0G0JCU5_9BACT</name>
<proteinExistence type="predicted"/>
<evidence type="ECO:0000313" key="1">
    <source>
        <dbReference type="EMBL" id="KKQ25996.1"/>
    </source>
</evidence>
<evidence type="ECO:0000313" key="2">
    <source>
        <dbReference type="Proteomes" id="UP000034917"/>
    </source>
</evidence>
<comment type="caution">
    <text evidence="1">The sequence shown here is derived from an EMBL/GenBank/DDBJ whole genome shotgun (WGS) entry which is preliminary data.</text>
</comment>
<dbReference type="AlphaFoldDB" id="A0A0G0JCU5"/>
<gene>
    <name evidence="1" type="ORF">US40_C0004G0031</name>
</gene>
<organism evidence="1 2">
    <name type="scientific">Candidatus Roizmanbacteria bacterium GW2011_GWC2_37_13</name>
    <dbReference type="NCBI Taxonomy" id="1618486"/>
    <lineage>
        <taxon>Bacteria</taxon>
        <taxon>Candidatus Roizmaniibacteriota</taxon>
    </lineage>
</organism>
<dbReference type="Proteomes" id="UP000034917">
    <property type="component" value="Unassembled WGS sequence"/>
</dbReference>
<protein>
    <submittedName>
        <fullName evidence="1">Uncharacterized protein</fullName>
    </submittedName>
</protein>
<sequence length="82" mass="9363">MQTQKIQITLTPEEVIALALRGKTLGYNVTRYIKFIVSREAYEAVESYPTIRMGALLEKKTLKAIKEYKKGKSRKLLSVSDL</sequence>
<dbReference type="EMBL" id="LBSV01000004">
    <property type="protein sequence ID" value="KKQ25996.1"/>
    <property type="molecule type" value="Genomic_DNA"/>
</dbReference>
<reference evidence="1 2" key="1">
    <citation type="journal article" date="2015" name="Nature">
        <title>rRNA introns, odd ribosomes, and small enigmatic genomes across a large radiation of phyla.</title>
        <authorList>
            <person name="Brown C.T."/>
            <person name="Hug L.A."/>
            <person name="Thomas B.C."/>
            <person name="Sharon I."/>
            <person name="Castelle C.J."/>
            <person name="Singh A."/>
            <person name="Wilkins M.J."/>
            <person name="Williams K.H."/>
            <person name="Banfield J.F."/>
        </authorList>
    </citation>
    <scope>NUCLEOTIDE SEQUENCE [LARGE SCALE GENOMIC DNA]</scope>
</reference>